<organism evidence="1 2">
    <name type="scientific">Ichthyophthirius multifiliis</name>
    <name type="common">White spot disease agent</name>
    <name type="synonym">Ich</name>
    <dbReference type="NCBI Taxonomy" id="5932"/>
    <lineage>
        <taxon>Eukaryota</taxon>
        <taxon>Sar</taxon>
        <taxon>Alveolata</taxon>
        <taxon>Ciliophora</taxon>
        <taxon>Intramacronucleata</taxon>
        <taxon>Oligohymenophorea</taxon>
        <taxon>Hymenostomatida</taxon>
        <taxon>Ophryoglenina</taxon>
        <taxon>Ichthyophthirius</taxon>
    </lineage>
</organism>
<dbReference type="EMBL" id="GL983406">
    <property type="protein sequence ID" value="EGR33683.1"/>
    <property type="molecule type" value="Genomic_DNA"/>
</dbReference>
<reference evidence="1 2" key="1">
    <citation type="submission" date="2011-07" db="EMBL/GenBank/DDBJ databases">
        <authorList>
            <person name="Coyne R."/>
            <person name="Brami D."/>
            <person name="Johnson J."/>
            <person name="Hostetler J."/>
            <person name="Hannick L."/>
            <person name="Clark T."/>
            <person name="Cassidy-Hanley D."/>
            <person name="Inman J."/>
        </authorList>
    </citation>
    <scope>NUCLEOTIDE SEQUENCE [LARGE SCALE GENOMIC DNA]</scope>
    <source>
        <strain evidence="1 2">G5</strain>
    </source>
</reference>
<dbReference type="GeneID" id="14909866"/>
<dbReference type="InParanoid" id="G0QM80"/>
<protein>
    <submittedName>
        <fullName evidence="1">Uncharacterized protein</fullName>
    </submittedName>
</protein>
<name>G0QM80_ICHMU</name>
<evidence type="ECO:0000313" key="1">
    <source>
        <dbReference type="EMBL" id="EGR33683.1"/>
    </source>
</evidence>
<proteinExistence type="predicted"/>
<evidence type="ECO:0000313" key="2">
    <source>
        <dbReference type="Proteomes" id="UP000008983"/>
    </source>
</evidence>
<keyword evidence="2" id="KW-1185">Reference proteome</keyword>
<dbReference type="AlphaFoldDB" id="G0QM80"/>
<sequence length="112" mass="13678">MTILQKETSKLDQKMPFLIKIHSNLTPNFIWKIFSNKQTIQISLSIKIFTQKFFQSYLNFLKRRKKQNQIKKISKNVIFNQEEIIFQKKTKKSQNLYQIKLQMKKVIFIQFF</sequence>
<dbReference type="RefSeq" id="XP_004037669.1">
    <property type="nucleotide sequence ID" value="XM_004037621.1"/>
</dbReference>
<accession>G0QM80</accession>
<gene>
    <name evidence="1" type="ORF">IMG5_045980</name>
</gene>
<dbReference type="Proteomes" id="UP000008983">
    <property type="component" value="Unassembled WGS sequence"/>
</dbReference>